<dbReference type="PANTHER" id="PTHR43244:SF1">
    <property type="entry name" value="5,10-METHYLENETETRAHYDROMETHANOPTERIN REDUCTASE"/>
    <property type="match status" value="1"/>
</dbReference>
<proteinExistence type="predicted"/>
<protein>
    <recommendedName>
        <fullName evidence="2">Luciferase-like domain-containing protein</fullName>
    </recommendedName>
</protein>
<comment type="caution">
    <text evidence="3">The sequence shown here is derived from an EMBL/GenBank/DDBJ whole genome shotgun (WGS) entry which is preliminary data.</text>
</comment>
<dbReference type="EMBL" id="BOOW01000056">
    <property type="protein sequence ID" value="GII97194.1"/>
    <property type="molecule type" value="Genomic_DNA"/>
</dbReference>
<evidence type="ECO:0000313" key="3">
    <source>
        <dbReference type="EMBL" id="GII97194.1"/>
    </source>
</evidence>
<accession>A0A919RRZ9</accession>
<feature type="domain" description="Luciferase-like" evidence="2">
    <location>
        <begin position="35"/>
        <end position="249"/>
    </location>
</feature>
<keyword evidence="1" id="KW-0560">Oxidoreductase</keyword>
<evidence type="ECO:0000259" key="2">
    <source>
        <dbReference type="Pfam" id="PF00296"/>
    </source>
</evidence>
<dbReference type="Proteomes" id="UP000606172">
    <property type="component" value="Unassembled WGS sequence"/>
</dbReference>
<gene>
    <name evidence="3" type="ORF">Ssi02_74250</name>
</gene>
<dbReference type="Gene3D" id="3.20.20.30">
    <property type="entry name" value="Luciferase-like domain"/>
    <property type="match status" value="1"/>
</dbReference>
<organism evidence="3 4">
    <name type="scientific">Sinosporangium siamense</name>
    <dbReference type="NCBI Taxonomy" id="1367973"/>
    <lineage>
        <taxon>Bacteria</taxon>
        <taxon>Bacillati</taxon>
        <taxon>Actinomycetota</taxon>
        <taxon>Actinomycetes</taxon>
        <taxon>Streptosporangiales</taxon>
        <taxon>Streptosporangiaceae</taxon>
        <taxon>Sinosporangium</taxon>
    </lineage>
</organism>
<keyword evidence="4" id="KW-1185">Reference proteome</keyword>
<dbReference type="GO" id="GO:0016705">
    <property type="term" value="F:oxidoreductase activity, acting on paired donors, with incorporation or reduction of molecular oxygen"/>
    <property type="evidence" value="ECO:0007669"/>
    <property type="project" value="InterPro"/>
</dbReference>
<evidence type="ECO:0000313" key="4">
    <source>
        <dbReference type="Proteomes" id="UP000606172"/>
    </source>
</evidence>
<dbReference type="InterPro" id="IPR050564">
    <property type="entry name" value="F420-G6PD/mer"/>
</dbReference>
<sequence>MNPPGLRVAVSEEDDMGDYGRPLEFGYFLVPNTGDPLLETARLADRLGLDLIGIQDHPYQRGYVDTWTLLSMVAAVTERVRVFPDVASLPLRQPAVLAKAAASLDVLSGGRAELGLGAGAFWEAIGAFGGPRRTPGEAMGALEEAVEIIRQVWSGGRGLRFDGEHYTLSGANAGPVPAHDIGIWLGVKGPRGLALAGRAADGWVPSSSWATPEVLAESHARIDEAAAAAGRDPAAIRRIYNVNGAITDGESRGFLHGPPDQWVEELTDLAVGHGMDAFVLWPEGDQHKQLERFATEVVPAVRDQVRHEREG</sequence>
<name>A0A919RRZ9_9ACTN</name>
<dbReference type="AlphaFoldDB" id="A0A919RRZ9"/>
<dbReference type="Pfam" id="PF00296">
    <property type="entry name" value="Bac_luciferase"/>
    <property type="match status" value="1"/>
</dbReference>
<dbReference type="InterPro" id="IPR011251">
    <property type="entry name" value="Luciferase-like_dom"/>
</dbReference>
<dbReference type="SUPFAM" id="SSF51679">
    <property type="entry name" value="Bacterial luciferase-like"/>
    <property type="match status" value="1"/>
</dbReference>
<dbReference type="PANTHER" id="PTHR43244">
    <property type="match status" value="1"/>
</dbReference>
<evidence type="ECO:0000256" key="1">
    <source>
        <dbReference type="ARBA" id="ARBA00023002"/>
    </source>
</evidence>
<reference evidence="3" key="1">
    <citation type="submission" date="2021-01" db="EMBL/GenBank/DDBJ databases">
        <title>Whole genome shotgun sequence of Sinosporangium siamense NBRC 109515.</title>
        <authorList>
            <person name="Komaki H."/>
            <person name="Tamura T."/>
        </authorList>
    </citation>
    <scope>NUCLEOTIDE SEQUENCE</scope>
    <source>
        <strain evidence="3">NBRC 109515</strain>
    </source>
</reference>
<dbReference type="CDD" id="cd01097">
    <property type="entry name" value="Tetrahydromethanopterin_reductase"/>
    <property type="match status" value="1"/>
</dbReference>
<dbReference type="InterPro" id="IPR036661">
    <property type="entry name" value="Luciferase-like_sf"/>
</dbReference>